<sequence>MLSLFNYFVAIAQSAAFLSRSSVTITFSVLMVSAFIMNSIMP</sequence>
<dbReference type="EMBL" id="CZCS02000005">
    <property type="protein sequence ID" value="VXD11098.1"/>
    <property type="molecule type" value="Genomic_DNA"/>
</dbReference>
<dbReference type="Proteomes" id="UP000182190">
    <property type="component" value="Unassembled WGS sequence"/>
</dbReference>
<keyword evidence="3" id="KW-1185">Reference proteome</keyword>
<gene>
    <name evidence="2" type="ORF">PL9631_1020090</name>
</gene>
<evidence type="ECO:0000313" key="3">
    <source>
        <dbReference type="Proteomes" id="UP000182190"/>
    </source>
</evidence>
<evidence type="ECO:0000256" key="1">
    <source>
        <dbReference type="SAM" id="Phobius"/>
    </source>
</evidence>
<organism evidence="2 3">
    <name type="scientific">Planktothrix paucivesiculata PCC 9631</name>
    <dbReference type="NCBI Taxonomy" id="671071"/>
    <lineage>
        <taxon>Bacteria</taxon>
        <taxon>Bacillati</taxon>
        <taxon>Cyanobacteriota</taxon>
        <taxon>Cyanophyceae</taxon>
        <taxon>Oscillatoriophycideae</taxon>
        <taxon>Oscillatoriales</taxon>
        <taxon>Microcoleaceae</taxon>
        <taxon>Planktothrix</taxon>
    </lineage>
</organism>
<name>A0A7Z9BJC5_9CYAN</name>
<protein>
    <submittedName>
        <fullName evidence="2">Uncharacterized protein</fullName>
    </submittedName>
</protein>
<keyword evidence="1" id="KW-0812">Transmembrane</keyword>
<feature type="transmembrane region" description="Helical" evidence="1">
    <location>
        <begin position="21"/>
        <end position="41"/>
    </location>
</feature>
<evidence type="ECO:0000313" key="2">
    <source>
        <dbReference type="EMBL" id="VXD11098.1"/>
    </source>
</evidence>
<keyword evidence="1" id="KW-0472">Membrane</keyword>
<dbReference type="AlphaFoldDB" id="A0A7Z9BJC5"/>
<proteinExistence type="predicted"/>
<accession>A0A7Z9BJC5</accession>
<reference evidence="2" key="1">
    <citation type="submission" date="2019-10" db="EMBL/GenBank/DDBJ databases">
        <authorList>
            <consortium name="Genoscope - CEA"/>
            <person name="William W."/>
        </authorList>
    </citation>
    <scope>NUCLEOTIDE SEQUENCE [LARGE SCALE GENOMIC DNA]</scope>
    <source>
        <strain evidence="2">BBR_PRJEB10994</strain>
    </source>
</reference>
<comment type="caution">
    <text evidence="2">The sequence shown here is derived from an EMBL/GenBank/DDBJ whole genome shotgun (WGS) entry which is preliminary data.</text>
</comment>
<keyword evidence="1" id="KW-1133">Transmembrane helix</keyword>